<dbReference type="eggNOG" id="ENOG502SVTW">
    <property type="taxonomic scope" value="Eukaryota"/>
</dbReference>
<keyword evidence="5" id="KW-1185">Reference proteome</keyword>
<protein>
    <recommendedName>
        <fullName evidence="2">Immune mapped protein 2 N-terminal domain-containing protein</fullName>
    </recommendedName>
</protein>
<dbReference type="AlphaFoldDB" id="F0VLX9"/>
<evidence type="ECO:0000313" key="5">
    <source>
        <dbReference type="Proteomes" id="UP000007494"/>
    </source>
</evidence>
<dbReference type="GeneID" id="13442188"/>
<reference evidence="4" key="4">
    <citation type="journal article" date="2015" name="PLoS ONE">
        <title>Comprehensive Evaluation of Toxoplasma gondii VEG and Neospora caninum LIV Genomes with Tachyzoite Stage Transcriptome and Proteome Defines Novel Transcript Features.</title>
        <authorList>
            <person name="Ramaprasad A."/>
            <person name="Mourier T."/>
            <person name="Naeem R."/>
            <person name="Malas T.B."/>
            <person name="Moussa E."/>
            <person name="Panigrahi A."/>
            <person name="Vermont S.J."/>
            <person name="Otto T.D."/>
            <person name="Wastling J."/>
            <person name="Pain A."/>
        </authorList>
    </citation>
    <scope>NUCLEOTIDE SEQUENCE</scope>
    <source>
        <strain evidence="4">Liverpool</strain>
    </source>
</reference>
<feature type="compositionally biased region" description="Basic residues" evidence="1">
    <location>
        <begin position="146"/>
        <end position="157"/>
    </location>
</feature>
<dbReference type="EMBL" id="LN714485">
    <property type="protein sequence ID" value="CEL68961.1"/>
    <property type="molecule type" value="Genomic_DNA"/>
</dbReference>
<evidence type="ECO:0000256" key="1">
    <source>
        <dbReference type="SAM" id="MobiDB-lite"/>
    </source>
</evidence>
<reference evidence="5" key="3">
    <citation type="journal article" date="2012" name="PLoS Pathog.">
        <title>Comparative genomics of the apicomplexan parasites Toxoplasma gondii and Neospora caninum: Coccidia differing in host range and transmission strategy.</title>
        <authorList>
            <person name="Reid A.J."/>
            <person name="Vermont S.J."/>
            <person name="Cotton J.A."/>
            <person name="Harris D."/>
            <person name="Hill-Cawthorne G.A."/>
            <person name="Konen-Waisman S."/>
            <person name="Latham S.M."/>
            <person name="Mourier T."/>
            <person name="Norton R."/>
            <person name="Quail M.A."/>
            <person name="Sanders M."/>
            <person name="Shanmugam D."/>
            <person name="Sohal A."/>
            <person name="Wasmuth J.D."/>
            <person name="Brunk B."/>
            <person name="Grigg M.E."/>
            <person name="Howard J.C."/>
            <person name="Parkinson J."/>
            <person name="Roos D.S."/>
            <person name="Trees A.J."/>
            <person name="Berriman M."/>
            <person name="Pain A."/>
            <person name="Wastling J.M."/>
        </authorList>
    </citation>
    <scope>NUCLEOTIDE SEQUENCE [LARGE SCALE GENOMIC DNA]</scope>
    <source>
        <strain evidence="5">Liverpool</strain>
    </source>
</reference>
<feature type="region of interest" description="Disordered" evidence="1">
    <location>
        <begin position="107"/>
        <end position="130"/>
    </location>
</feature>
<dbReference type="RefSeq" id="XP_003884288.1">
    <property type="nucleotide sequence ID" value="XM_003884239.1"/>
</dbReference>
<dbReference type="InterPro" id="IPR040955">
    <property type="entry name" value="IMP2_N"/>
</dbReference>
<reference evidence="3" key="1">
    <citation type="submission" date="2011-02" db="EMBL/GenBank/DDBJ databases">
        <authorList>
            <person name="Aslett M."/>
        </authorList>
    </citation>
    <scope>NUCLEOTIDE SEQUENCE</scope>
    <source>
        <strain evidence="3">Liverpool</strain>
    </source>
</reference>
<dbReference type="EMBL" id="FR823391">
    <property type="protein sequence ID" value="CBZ54257.1"/>
    <property type="molecule type" value="Genomic_DNA"/>
</dbReference>
<dbReference type="OMA" id="GWATFLK"/>
<evidence type="ECO:0000313" key="4">
    <source>
        <dbReference type="EMBL" id="CEL68961.1"/>
    </source>
</evidence>
<proteinExistence type="predicted"/>
<organism evidence="3 5">
    <name type="scientific">Neospora caninum (strain Liverpool)</name>
    <dbReference type="NCBI Taxonomy" id="572307"/>
    <lineage>
        <taxon>Eukaryota</taxon>
        <taxon>Sar</taxon>
        <taxon>Alveolata</taxon>
        <taxon>Apicomplexa</taxon>
        <taxon>Conoidasida</taxon>
        <taxon>Coccidia</taxon>
        <taxon>Eucoccidiorida</taxon>
        <taxon>Eimeriorina</taxon>
        <taxon>Sarcocystidae</taxon>
        <taxon>Neospora</taxon>
    </lineage>
</organism>
<feature type="domain" description="Immune mapped protein 2 N-terminal" evidence="2">
    <location>
        <begin position="195"/>
        <end position="286"/>
    </location>
</feature>
<accession>F0VLX9</accession>
<sequence>MDQGEKPCNDRSPGYRPAPAGTTLFLFPFLGDVCSCCSSCYDCCGKCGCCPQCCTCGPPCPGCYYNMPCLCCCCRPVLPGKHIDEDELVPESTAADEVLKDIEEEHFGEEAGEEEEEGETAPPSEATEVTGAADVLPVRTRVAAKKRAKAQPKKHAAKSQPKMFTGSAAGAPPPPAEACTGPLPEPEEPATPLGMGVYLVYSTENGGTMYMKWSKTPLSGPGVLAYIEPTKEVGAFKFEKKDGVEHIGSGFEQDLQSSFVADRKKYYDGWATFLKQMDAADGTLVLLPAATLQPPPKVKVVVLSHKKMRVLEADTRLPKEDVELMAVVPATVVKFDVPTMEVGEFAAFANNYGSLISFVPAKK</sequence>
<evidence type="ECO:0000259" key="2">
    <source>
        <dbReference type="Pfam" id="PF18590"/>
    </source>
</evidence>
<feature type="compositionally biased region" description="Acidic residues" evidence="1">
    <location>
        <begin position="110"/>
        <end position="119"/>
    </location>
</feature>
<dbReference type="InParanoid" id="F0VLX9"/>
<name>F0VLX9_NEOCL</name>
<dbReference type="OrthoDB" id="329578at2759"/>
<reference evidence="3" key="2">
    <citation type="submission" date="2011-03" db="EMBL/GenBank/DDBJ databases">
        <title>Comparative genomics and transcriptomics of Neospora caninum and Toxoplasma gondii.</title>
        <authorList>
            <person name="Reid A.J."/>
            <person name="Sohal A."/>
            <person name="Harris D."/>
            <person name="Quail M."/>
            <person name="Sanders M."/>
            <person name="Berriman M."/>
            <person name="Wastling J.M."/>
            <person name="Pain A."/>
        </authorList>
    </citation>
    <scope>NUCLEOTIDE SEQUENCE</scope>
    <source>
        <strain evidence="3">Liverpool</strain>
    </source>
</reference>
<dbReference type="SMR" id="F0VLX9"/>
<dbReference type="Proteomes" id="UP000007494">
    <property type="component" value="Chromosome X"/>
</dbReference>
<gene>
    <name evidence="4" type="ORF">BN1204_046890</name>
    <name evidence="3" type="ORF">NCLIV_046890</name>
</gene>
<feature type="region of interest" description="Disordered" evidence="1">
    <location>
        <begin position="146"/>
        <end position="184"/>
    </location>
</feature>
<dbReference type="Pfam" id="PF18590">
    <property type="entry name" value="IMP2_N"/>
    <property type="match status" value="1"/>
</dbReference>
<dbReference type="VEuPathDB" id="ToxoDB:NCLIV_046890"/>
<evidence type="ECO:0000313" key="3">
    <source>
        <dbReference type="EMBL" id="CBZ54257.1"/>
    </source>
</evidence>